<dbReference type="PANTHER" id="PTHR48033:SF4">
    <property type="entry name" value="OS08G0320100 PROTEIN"/>
    <property type="match status" value="1"/>
</dbReference>
<accession>A0AAP0P502</accession>
<sequence>MENTLQHIGNLWKCSKSRLRTKLKIAHEKGWSDDKINSDLKPKAVDLADWLLLLLPNSAKNGFMQEYHMMVELLSNFEIMNQWGKDLSRKSAAVNEEKEMVIPVFRGNLENQIFIGGLHKDTNLTTFMKYFGKYGEITDSVIMKDRYTGQLRGFGFITYVDPLVVDKVIEENHVFNGKQLGFSHRLAADFVAPAVVPLGPSSSS</sequence>
<dbReference type="PANTHER" id="PTHR48033">
    <property type="entry name" value="RNA-BINDING (RRM/RBD/RNP MOTIFS) FAMILY PROTEIN"/>
    <property type="match status" value="1"/>
</dbReference>
<evidence type="ECO:0000313" key="5">
    <source>
        <dbReference type="EMBL" id="KAK9130419.1"/>
    </source>
</evidence>
<dbReference type="GO" id="GO:0000785">
    <property type="term" value="C:chromatin"/>
    <property type="evidence" value="ECO:0007669"/>
    <property type="project" value="TreeGrafter"/>
</dbReference>
<reference evidence="5 6" key="1">
    <citation type="submission" date="2024-01" db="EMBL/GenBank/DDBJ databases">
        <title>Genome assemblies of Stephania.</title>
        <authorList>
            <person name="Yang L."/>
        </authorList>
    </citation>
    <scope>NUCLEOTIDE SEQUENCE [LARGE SCALE GENOMIC DNA]</scope>
    <source>
        <strain evidence="5">QJT</strain>
        <tissue evidence="5">Leaf</tissue>
    </source>
</reference>
<proteinExistence type="predicted"/>
<name>A0AAP0P502_9MAGN</name>
<dbReference type="SMART" id="SM00360">
    <property type="entry name" value="RRM"/>
    <property type="match status" value="1"/>
</dbReference>
<keyword evidence="3" id="KW-0694">RNA-binding</keyword>
<dbReference type="EMBL" id="JBBNAE010000004">
    <property type="protein sequence ID" value="KAK9130419.1"/>
    <property type="molecule type" value="Genomic_DNA"/>
</dbReference>
<dbReference type="SUPFAM" id="SSF54928">
    <property type="entry name" value="RNA-binding domain, RBD"/>
    <property type="match status" value="1"/>
</dbReference>
<dbReference type="InterPro" id="IPR035979">
    <property type="entry name" value="RBD_domain_sf"/>
</dbReference>
<dbReference type="Proteomes" id="UP001417504">
    <property type="component" value="Unassembled WGS sequence"/>
</dbReference>
<dbReference type="Gene3D" id="3.30.70.330">
    <property type="match status" value="1"/>
</dbReference>
<feature type="domain" description="RRM" evidence="4">
    <location>
        <begin position="111"/>
        <end position="193"/>
    </location>
</feature>
<dbReference type="GO" id="GO:0005654">
    <property type="term" value="C:nucleoplasm"/>
    <property type="evidence" value="ECO:0007669"/>
    <property type="project" value="TreeGrafter"/>
</dbReference>
<organism evidence="5 6">
    <name type="scientific">Stephania japonica</name>
    <dbReference type="NCBI Taxonomy" id="461633"/>
    <lineage>
        <taxon>Eukaryota</taxon>
        <taxon>Viridiplantae</taxon>
        <taxon>Streptophyta</taxon>
        <taxon>Embryophyta</taxon>
        <taxon>Tracheophyta</taxon>
        <taxon>Spermatophyta</taxon>
        <taxon>Magnoliopsida</taxon>
        <taxon>Ranunculales</taxon>
        <taxon>Menispermaceae</taxon>
        <taxon>Menispermoideae</taxon>
        <taxon>Cissampelideae</taxon>
        <taxon>Stephania</taxon>
    </lineage>
</organism>
<dbReference type="GO" id="GO:0003723">
    <property type="term" value="F:RNA binding"/>
    <property type="evidence" value="ECO:0007669"/>
    <property type="project" value="UniProtKB-UniRule"/>
</dbReference>
<comment type="caution">
    <text evidence="5">The sequence shown here is derived from an EMBL/GenBank/DDBJ whole genome shotgun (WGS) entry which is preliminary data.</text>
</comment>
<gene>
    <name evidence="5" type="ORF">Sjap_010906</name>
</gene>
<evidence type="ECO:0000256" key="3">
    <source>
        <dbReference type="PROSITE-ProRule" id="PRU00176"/>
    </source>
</evidence>
<dbReference type="PROSITE" id="PS50102">
    <property type="entry name" value="RRM"/>
    <property type="match status" value="1"/>
</dbReference>
<dbReference type="GO" id="GO:0010468">
    <property type="term" value="P:regulation of gene expression"/>
    <property type="evidence" value="ECO:0007669"/>
    <property type="project" value="TreeGrafter"/>
</dbReference>
<evidence type="ECO:0000256" key="2">
    <source>
        <dbReference type="ARBA" id="ARBA00023242"/>
    </source>
</evidence>
<evidence type="ECO:0000313" key="6">
    <source>
        <dbReference type="Proteomes" id="UP001417504"/>
    </source>
</evidence>
<dbReference type="AlphaFoldDB" id="A0AAP0P502"/>
<dbReference type="InterPro" id="IPR012677">
    <property type="entry name" value="Nucleotide-bd_a/b_plait_sf"/>
</dbReference>
<dbReference type="Pfam" id="PF00076">
    <property type="entry name" value="RRM_1"/>
    <property type="match status" value="1"/>
</dbReference>
<protein>
    <recommendedName>
        <fullName evidence="4">RRM domain-containing protein</fullName>
    </recommendedName>
</protein>
<keyword evidence="6" id="KW-1185">Reference proteome</keyword>
<evidence type="ECO:0000256" key="1">
    <source>
        <dbReference type="ARBA" id="ARBA00004123"/>
    </source>
</evidence>
<comment type="subcellular location">
    <subcellularLocation>
        <location evidence="1">Nucleus</location>
    </subcellularLocation>
</comment>
<keyword evidence="2" id="KW-0539">Nucleus</keyword>
<evidence type="ECO:0000259" key="4">
    <source>
        <dbReference type="PROSITE" id="PS50102"/>
    </source>
</evidence>
<dbReference type="InterPro" id="IPR000504">
    <property type="entry name" value="RRM_dom"/>
</dbReference>